<gene>
    <name evidence="1" type="ORF">COW80_00600</name>
</gene>
<dbReference type="AlphaFoldDB" id="A0A2H0E2N5"/>
<sequence>MSTLSKRPYWLWDYDLTEKDVRRILRGKNEVERRWLMGRILTHTSYPDIWNYLTVKDIVSQWPNLRLRREIKRNWEGALRVWGYADQI</sequence>
<dbReference type="Proteomes" id="UP000229981">
    <property type="component" value="Unassembled WGS sequence"/>
</dbReference>
<reference evidence="1 2" key="1">
    <citation type="submission" date="2017-09" db="EMBL/GenBank/DDBJ databases">
        <title>Depth-based differentiation of microbial function through sediment-hosted aquifers and enrichment of novel symbionts in the deep terrestrial subsurface.</title>
        <authorList>
            <person name="Probst A.J."/>
            <person name="Ladd B."/>
            <person name="Jarett J.K."/>
            <person name="Geller-Mcgrath D.E."/>
            <person name="Sieber C.M."/>
            <person name="Emerson J.B."/>
            <person name="Anantharaman K."/>
            <person name="Thomas B.C."/>
            <person name="Malmstrom R."/>
            <person name="Stieglmeier M."/>
            <person name="Klingl A."/>
            <person name="Woyke T."/>
            <person name="Ryan C.M."/>
            <person name="Banfield J.F."/>
        </authorList>
    </citation>
    <scope>NUCLEOTIDE SEQUENCE [LARGE SCALE GENOMIC DNA]</scope>
    <source>
        <strain evidence="1">CG22_combo_CG10-13_8_21_14_all_01_47_9</strain>
    </source>
</reference>
<evidence type="ECO:0000313" key="1">
    <source>
        <dbReference type="EMBL" id="PIP88398.1"/>
    </source>
</evidence>
<comment type="caution">
    <text evidence="1">The sequence shown here is derived from an EMBL/GenBank/DDBJ whole genome shotgun (WGS) entry which is preliminary data.</text>
</comment>
<proteinExistence type="predicted"/>
<evidence type="ECO:0000313" key="2">
    <source>
        <dbReference type="Proteomes" id="UP000229981"/>
    </source>
</evidence>
<accession>A0A2H0E2N5</accession>
<organism evidence="1 2">
    <name type="scientific">Candidatus Beckwithbacteria bacterium CG22_combo_CG10-13_8_21_14_all_01_47_9</name>
    <dbReference type="NCBI Taxonomy" id="1974496"/>
    <lineage>
        <taxon>Bacteria</taxon>
        <taxon>Candidatus Beckwithiibacteriota</taxon>
    </lineage>
</organism>
<protein>
    <submittedName>
        <fullName evidence="1">Uncharacterized protein</fullName>
    </submittedName>
</protein>
<dbReference type="EMBL" id="PCTU01000015">
    <property type="protein sequence ID" value="PIP88398.1"/>
    <property type="molecule type" value="Genomic_DNA"/>
</dbReference>
<name>A0A2H0E2N5_9BACT</name>